<accession>A0AAV4I0D0</accession>
<gene>
    <name evidence="1" type="ORF">ElyMa_002864100</name>
</gene>
<sequence length="188" mass="20957">MKPSIFMSWQRWTPNGDTGAVATHSPATKQQVRCQKEFLISAFGLTDEKRASTLLDLRGLGDYKPSELMDNMLSLLGGHTPCFLFKQIFMRQLPDQVRASLATSATSDYRALALEADKLFLAMNPHTTSLCSAPLSCSELKVESLCWYHRKYGSSAKKCQPSCQLFNTLRTRETPGRANSNVVSCWPA</sequence>
<organism evidence="1 2">
    <name type="scientific">Elysia marginata</name>
    <dbReference type="NCBI Taxonomy" id="1093978"/>
    <lineage>
        <taxon>Eukaryota</taxon>
        <taxon>Metazoa</taxon>
        <taxon>Spiralia</taxon>
        <taxon>Lophotrochozoa</taxon>
        <taxon>Mollusca</taxon>
        <taxon>Gastropoda</taxon>
        <taxon>Heterobranchia</taxon>
        <taxon>Euthyneura</taxon>
        <taxon>Panpulmonata</taxon>
        <taxon>Sacoglossa</taxon>
        <taxon>Placobranchoidea</taxon>
        <taxon>Plakobranchidae</taxon>
        <taxon>Elysia</taxon>
    </lineage>
</organism>
<evidence type="ECO:0000313" key="1">
    <source>
        <dbReference type="EMBL" id="GFS02412.1"/>
    </source>
</evidence>
<name>A0AAV4I0D0_9GAST</name>
<proteinExistence type="predicted"/>
<comment type="caution">
    <text evidence="1">The sequence shown here is derived from an EMBL/GenBank/DDBJ whole genome shotgun (WGS) entry which is preliminary data.</text>
</comment>
<dbReference type="PANTHER" id="PTHR33327:SF3">
    <property type="entry name" value="RNA-DIRECTED DNA POLYMERASE"/>
    <property type="match status" value="1"/>
</dbReference>
<dbReference type="PANTHER" id="PTHR33327">
    <property type="entry name" value="ENDONUCLEASE"/>
    <property type="match status" value="1"/>
</dbReference>
<keyword evidence="2" id="KW-1185">Reference proteome</keyword>
<dbReference type="Proteomes" id="UP000762676">
    <property type="component" value="Unassembled WGS sequence"/>
</dbReference>
<reference evidence="1 2" key="1">
    <citation type="journal article" date="2021" name="Elife">
        <title>Chloroplast acquisition without the gene transfer in kleptoplastic sea slugs, Plakobranchus ocellatus.</title>
        <authorList>
            <person name="Maeda T."/>
            <person name="Takahashi S."/>
            <person name="Yoshida T."/>
            <person name="Shimamura S."/>
            <person name="Takaki Y."/>
            <person name="Nagai Y."/>
            <person name="Toyoda A."/>
            <person name="Suzuki Y."/>
            <person name="Arimoto A."/>
            <person name="Ishii H."/>
            <person name="Satoh N."/>
            <person name="Nishiyama T."/>
            <person name="Hasebe M."/>
            <person name="Maruyama T."/>
            <person name="Minagawa J."/>
            <person name="Obokata J."/>
            <person name="Shigenobu S."/>
        </authorList>
    </citation>
    <scope>NUCLEOTIDE SEQUENCE [LARGE SCALE GENOMIC DNA]</scope>
</reference>
<dbReference type="EMBL" id="BMAT01005915">
    <property type="protein sequence ID" value="GFS02412.1"/>
    <property type="molecule type" value="Genomic_DNA"/>
</dbReference>
<evidence type="ECO:0000313" key="2">
    <source>
        <dbReference type="Proteomes" id="UP000762676"/>
    </source>
</evidence>
<protein>
    <submittedName>
        <fullName evidence="1">Gag pol protein</fullName>
    </submittedName>
</protein>
<dbReference type="AlphaFoldDB" id="A0AAV4I0D0"/>